<feature type="region of interest" description="Disordered" evidence="1">
    <location>
        <begin position="789"/>
        <end position="809"/>
    </location>
</feature>
<dbReference type="InterPro" id="IPR001478">
    <property type="entry name" value="PDZ"/>
</dbReference>
<feature type="compositionally biased region" description="Basic and acidic residues" evidence="1">
    <location>
        <begin position="328"/>
        <end position="341"/>
    </location>
</feature>
<name>A0A425CBR7_9STRA</name>
<feature type="region of interest" description="Disordered" evidence="1">
    <location>
        <begin position="280"/>
        <end position="439"/>
    </location>
</feature>
<evidence type="ECO:0000259" key="2">
    <source>
        <dbReference type="PROSITE" id="PS50106"/>
    </source>
</evidence>
<reference evidence="3 4" key="1">
    <citation type="submission" date="2018-06" db="EMBL/GenBank/DDBJ databases">
        <title>Comparative genomics of downy mildews reveals potential adaptations to biotrophy.</title>
        <authorList>
            <person name="Fletcher K."/>
            <person name="Klosterman S.J."/>
            <person name="Derevnina L."/>
            <person name="Martin F."/>
            <person name="Koike S."/>
            <person name="Reyes Chin-Wo S."/>
            <person name="Mou B."/>
            <person name="Michelmore R."/>
        </authorList>
    </citation>
    <scope>NUCLEOTIDE SEQUENCE [LARGE SCALE GENOMIC DNA]</scope>
    <source>
        <strain evidence="3 4">R13</strain>
    </source>
</reference>
<feature type="compositionally biased region" description="Low complexity" evidence="1">
    <location>
        <begin position="1199"/>
        <end position="1213"/>
    </location>
</feature>
<gene>
    <name evidence="3" type="ORF">DD237_004737</name>
</gene>
<dbReference type="SUPFAM" id="SSF50156">
    <property type="entry name" value="PDZ domain-like"/>
    <property type="match status" value="1"/>
</dbReference>
<proteinExistence type="predicted"/>
<dbReference type="PROSITE" id="PS50106">
    <property type="entry name" value="PDZ"/>
    <property type="match status" value="1"/>
</dbReference>
<dbReference type="InterPro" id="IPR036034">
    <property type="entry name" value="PDZ_sf"/>
</dbReference>
<dbReference type="SMART" id="SM00228">
    <property type="entry name" value="PDZ"/>
    <property type="match status" value="2"/>
</dbReference>
<feature type="region of interest" description="Disordered" evidence="1">
    <location>
        <begin position="457"/>
        <end position="479"/>
    </location>
</feature>
<feature type="compositionally biased region" description="Acidic residues" evidence="1">
    <location>
        <begin position="1015"/>
        <end position="1029"/>
    </location>
</feature>
<dbReference type="OrthoDB" id="167111at2759"/>
<evidence type="ECO:0000313" key="3">
    <source>
        <dbReference type="EMBL" id="RQM14483.1"/>
    </source>
</evidence>
<feature type="region of interest" description="Disordered" evidence="1">
    <location>
        <begin position="577"/>
        <end position="598"/>
    </location>
</feature>
<dbReference type="AlphaFoldDB" id="A0A425CBR7"/>
<dbReference type="VEuPathDB" id="FungiDB:DD237_004737"/>
<feature type="compositionally biased region" description="Polar residues" evidence="1">
    <location>
        <begin position="150"/>
        <end position="159"/>
    </location>
</feature>
<feature type="compositionally biased region" description="Polar residues" evidence="1">
    <location>
        <begin position="356"/>
        <end position="374"/>
    </location>
</feature>
<feature type="region of interest" description="Disordered" evidence="1">
    <location>
        <begin position="824"/>
        <end position="849"/>
    </location>
</feature>
<feature type="region of interest" description="Disordered" evidence="1">
    <location>
        <begin position="856"/>
        <end position="875"/>
    </location>
</feature>
<dbReference type="Proteomes" id="UP000286097">
    <property type="component" value="Unassembled WGS sequence"/>
</dbReference>
<feature type="compositionally biased region" description="Basic residues" evidence="1">
    <location>
        <begin position="165"/>
        <end position="177"/>
    </location>
</feature>
<feature type="compositionally biased region" description="Basic and acidic residues" evidence="1">
    <location>
        <begin position="98"/>
        <end position="114"/>
    </location>
</feature>
<feature type="region of interest" description="Disordered" evidence="1">
    <location>
        <begin position="990"/>
        <end position="1033"/>
    </location>
</feature>
<organism evidence="3 4">
    <name type="scientific">Peronospora effusa</name>
    <dbReference type="NCBI Taxonomy" id="542832"/>
    <lineage>
        <taxon>Eukaryota</taxon>
        <taxon>Sar</taxon>
        <taxon>Stramenopiles</taxon>
        <taxon>Oomycota</taxon>
        <taxon>Peronosporomycetes</taxon>
        <taxon>Peronosporales</taxon>
        <taxon>Peronosporaceae</taxon>
        <taxon>Peronospora</taxon>
    </lineage>
</organism>
<feature type="compositionally biased region" description="Basic and acidic residues" evidence="1">
    <location>
        <begin position="997"/>
        <end position="1014"/>
    </location>
</feature>
<feature type="region of interest" description="Disordered" evidence="1">
    <location>
        <begin position="98"/>
        <end position="184"/>
    </location>
</feature>
<protein>
    <recommendedName>
        <fullName evidence="2">PDZ domain-containing protein</fullName>
    </recommendedName>
</protein>
<feature type="compositionally biased region" description="Basic and acidic residues" evidence="1">
    <location>
        <begin position="856"/>
        <end position="871"/>
    </location>
</feature>
<sequence>MTVRIAQPDADHMQDYLINWNAGPLGVVLRPDLGVDMPPVVSQLLPQPSLLKMAGVREGDLLISVDGKKTTRLGYEKVVRLLFQERLPMVLHFRSPLQERPRGVSRAVAEDPVRSRARTTSYARAQTLPSRPRGRSDVMQQIEQKRKSNEQNLSIESNGSSTLTKSKKKTSKQPKHGVKTEAEEKRLRKQYSVVWERGSLGISFRAYSSKVNVPCVDFISANRGQGRGMDLVCVNDVLIAINGEKTKALGVEKVLRWLHVVEKPVVLRFHASSNRVTDPVGELLPHSAGEEDTSARIKRPTMPQTQPEFEPMPRPPRRNNSVDQGMQRMERGNVKDRENKLHLPVSQRFSRDRATYKQQSNEQESSYQFGGSNSKAKERRYTTSSMNVYARGRVQSYGDGATGDFRREPPTSVDEPISISHRRQQHKDSSRFNQPDQGQLLSVKSASCDDFRRQFQLKSKSSQPQITASARPRVVSRDSQVSNMSRLSFDEAANVVARATGRPVEECEFGGIPVLDIREGTVQSKLMYIYAKACLAKQVDKSTSKEFQPAHAPGNPLGRKTHSKYLSYTIFQDDAVASNHAPSPGNGYTSNESVVEQEEEYKVEDINNSVETKIADAPEHRLDERFAKMQEDISIPPPSVATQYDSLVGPASLVSSDTTSDVLPAPEPATDDFISLKDFVVEGGNLTERCTTASLNSTATPAQSMDGCDESEKALEDEADLINTNEEVIVETTGEASGEAVGDNMELVEPKETSCDDSKRVDPVMDENQEVEKHKVLIVLEEECSYKNEHEHADDHMDAENADEDDGVAGIDSISERGLAVHEENLPAINNTNEEATGEASGEASSEAVGDNMELVEQKETSCDESKRADPVMDENQEVENSKMMVVLEEECSYKNEHEHADDHMDAEVENADEDDGVADIDSISERDLAASMASLDDLLDFSFENGNHDEEEFDEFAGGDGDEEKNEEIIADDKKSMDTSLGMKLDQVQEEEVGDTDDHGDQNFHEEHQHDKENEEVEEKGETDEFEDGALSNPLVNERFRNIPDIREVIKDKPVLVVLIKESMLDEIQEILQSLQMELHFERHSTTAVGSSPLRLSQLDRDTEGQHCYRCGATGELAELNVASEQSELYCQECWELFFFSEDCQSPVIRTSKTLAPSELGRLTTDEDALDEALKYSFHDSSVTREDIAHPWRYLQGSSSTSSSMCDSNASSMTEQGDEVWL</sequence>
<feature type="compositionally biased region" description="Low complexity" evidence="1">
    <location>
        <begin position="834"/>
        <end position="849"/>
    </location>
</feature>
<evidence type="ECO:0000256" key="1">
    <source>
        <dbReference type="SAM" id="MobiDB-lite"/>
    </source>
</evidence>
<evidence type="ECO:0000313" key="4">
    <source>
        <dbReference type="Proteomes" id="UP000286097"/>
    </source>
</evidence>
<feature type="domain" description="PDZ" evidence="2">
    <location>
        <begin position="23"/>
        <end position="82"/>
    </location>
</feature>
<feature type="region of interest" description="Disordered" evidence="1">
    <location>
        <begin position="1199"/>
        <end position="1223"/>
    </location>
</feature>
<feature type="compositionally biased region" description="Polar residues" evidence="1">
    <location>
        <begin position="457"/>
        <end position="468"/>
    </location>
</feature>
<feature type="compositionally biased region" description="Basic and acidic residues" evidence="1">
    <location>
        <begin position="789"/>
        <end position="799"/>
    </location>
</feature>
<dbReference type="EMBL" id="QKXF01000201">
    <property type="protein sequence ID" value="RQM14483.1"/>
    <property type="molecule type" value="Genomic_DNA"/>
</dbReference>
<comment type="caution">
    <text evidence="3">The sequence shown here is derived from an EMBL/GenBank/DDBJ whole genome shotgun (WGS) entry which is preliminary data.</text>
</comment>
<accession>A0A425CBR7</accession>